<keyword evidence="4" id="KW-1185">Reference proteome</keyword>
<dbReference type="InterPro" id="IPR042178">
    <property type="entry name" value="Serpin_sf_1"/>
</dbReference>
<dbReference type="GO" id="GO:0004867">
    <property type="term" value="F:serine-type endopeptidase inhibitor activity"/>
    <property type="evidence" value="ECO:0007669"/>
    <property type="project" value="InterPro"/>
</dbReference>
<protein>
    <submittedName>
        <fullName evidence="3">Serpin-ZX</fullName>
    </submittedName>
</protein>
<dbReference type="STRING" id="2094558.A0A314YZR1"/>
<comment type="similarity">
    <text evidence="1">Belongs to the serpin family.</text>
</comment>
<organism evidence="3 4">
    <name type="scientific">Prunus yedoensis var. nudiflora</name>
    <dbReference type="NCBI Taxonomy" id="2094558"/>
    <lineage>
        <taxon>Eukaryota</taxon>
        <taxon>Viridiplantae</taxon>
        <taxon>Streptophyta</taxon>
        <taxon>Embryophyta</taxon>
        <taxon>Tracheophyta</taxon>
        <taxon>Spermatophyta</taxon>
        <taxon>Magnoliopsida</taxon>
        <taxon>eudicotyledons</taxon>
        <taxon>Gunneridae</taxon>
        <taxon>Pentapetalae</taxon>
        <taxon>rosids</taxon>
        <taxon>fabids</taxon>
        <taxon>Rosales</taxon>
        <taxon>Rosaceae</taxon>
        <taxon>Amygdaloideae</taxon>
        <taxon>Amygdaleae</taxon>
        <taxon>Prunus</taxon>
    </lineage>
</organism>
<dbReference type="Gene3D" id="2.30.39.10">
    <property type="entry name" value="Alpha-1-antitrypsin, domain 1"/>
    <property type="match status" value="1"/>
</dbReference>
<dbReference type="Proteomes" id="UP000250321">
    <property type="component" value="Unassembled WGS sequence"/>
</dbReference>
<dbReference type="PANTHER" id="PTHR11461:SF211">
    <property type="entry name" value="GH10112P-RELATED"/>
    <property type="match status" value="1"/>
</dbReference>
<dbReference type="InterPro" id="IPR000215">
    <property type="entry name" value="Serpin_fam"/>
</dbReference>
<name>A0A314YZR1_PRUYE</name>
<evidence type="ECO:0000259" key="2">
    <source>
        <dbReference type="Pfam" id="PF00079"/>
    </source>
</evidence>
<accession>A0A314YZR1</accession>
<dbReference type="OrthoDB" id="1063785at2759"/>
<evidence type="ECO:0000313" key="4">
    <source>
        <dbReference type="Proteomes" id="UP000250321"/>
    </source>
</evidence>
<dbReference type="InterPro" id="IPR036186">
    <property type="entry name" value="Serpin_sf"/>
</dbReference>
<evidence type="ECO:0000313" key="3">
    <source>
        <dbReference type="EMBL" id="PQQ12019.1"/>
    </source>
</evidence>
<feature type="domain" description="Serpin" evidence="2">
    <location>
        <begin position="38"/>
        <end position="116"/>
    </location>
</feature>
<sequence length="125" mass="13626">MGSLAVGPACHLRMAFGSTGLSFSSLLSSRWWTLAAQVTSGVNSWAEKETSGLIKEILPPGSVDSTTKLIFANALYFKGVWNEKFDASTTKEHDFHLLDGSTVKSPFMTSKKKQFCKCLLTISKS</sequence>
<dbReference type="Pfam" id="PF00079">
    <property type="entry name" value="Serpin"/>
    <property type="match status" value="1"/>
</dbReference>
<dbReference type="Gene3D" id="3.30.497.10">
    <property type="entry name" value="Antithrombin, subunit I, domain 2"/>
    <property type="match status" value="1"/>
</dbReference>
<dbReference type="AlphaFoldDB" id="A0A314YZR1"/>
<evidence type="ECO:0000256" key="1">
    <source>
        <dbReference type="ARBA" id="ARBA00009500"/>
    </source>
</evidence>
<dbReference type="PANTHER" id="PTHR11461">
    <property type="entry name" value="SERINE PROTEASE INHIBITOR, SERPIN"/>
    <property type="match status" value="1"/>
</dbReference>
<dbReference type="EMBL" id="PJQY01000373">
    <property type="protein sequence ID" value="PQQ12019.1"/>
    <property type="molecule type" value="Genomic_DNA"/>
</dbReference>
<dbReference type="InterPro" id="IPR023796">
    <property type="entry name" value="Serpin_dom"/>
</dbReference>
<proteinExistence type="inferred from homology"/>
<reference evidence="3 4" key="1">
    <citation type="submission" date="2018-02" db="EMBL/GenBank/DDBJ databases">
        <title>Draft genome of wild Prunus yedoensis var. nudiflora.</title>
        <authorList>
            <person name="Baek S."/>
            <person name="Kim J.-H."/>
            <person name="Choi K."/>
            <person name="Kim G.-B."/>
            <person name="Cho A."/>
            <person name="Jang H."/>
            <person name="Shin C.-H."/>
            <person name="Yu H.-J."/>
            <person name="Mun J.-H."/>
        </authorList>
    </citation>
    <scope>NUCLEOTIDE SEQUENCE [LARGE SCALE GENOMIC DNA]</scope>
    <source>
        <strain evidence="4">cv. Jeju island</strain>
        <tissue evidence="3">Leaf</tissue>
    </source>
</reference>
<dbReference type="InterPro" id="IPR042185">
    <property type="entry name" value="Serpin_sf_2"/>
</dbReference>
<gene>
    <name evidence="3" type="ORF">Pyn_39182</name>
</gene>
<dbReference type="GO" id="GO:0005615">
    <property type="term" value="C:extracellular space"/>
    <property type="evidence" value="ECO:0007669"/>
    <property type="project" value="InterPro"/>
</dbReference>
<comment type="caution">
    <text evidence="3">The sequence shown here is derived from an EMBL/GenBank/DDBJ whole genome shotgun (WGS) entry which is preliminary data.</text>
</comment>
<dbReference type="SUPFAM" id="SSF56574">
    <property type="entry name" value="Serpins"/>
    <property type="match status" value="1"/>
</dbReference>